<accession>A0AAW0CX74</accession>
<feature type="compositionally biased region" description="Polar residues" evidence="1">
    <location>
        <begin position="183"/>
        <end position="201"/>
    </location>
</feature>
<feature type="non-terminal residue" evidence="2">
    <location>
        <position position="567"/>
    </location>
</feature>
<feature type="compositionally biased region" description="Polar residues" evidence="1">
    <location>
        <begin position="120"/>
        <end position="134"/>
    </location>
</feature>
<reference evidence="2 3" key="1">
    <citation type="journal article" date="2024" name="J Genomics">
        <title>Draft genome sequencing and assembly of Favolaschia claudopus CIRM-BRFM 2984 isolated from oak limbs.</title>
        <authorList>
            <person name="Navarro D."/>
            <person name="Drula E."/>
            <person name="Chaduli D."/>
            <person name="Cazenave R."/>
            <person name="Ahrendt S."/>
            <person name="Wang J."/>
            <person name="Lipzen A."/>
            <person name="Daum C."/>
            <person name="Barry K."/>
            <person name="Grigoriev I.V."/>
            <person name="Favel A."/>
            <person name="Rosso M.N."/>
            <person name="Martin F."/>
        </authorList>
    </citation>
    <scope>NUCLEOTIDE SEQUENCE [LARGE SCALE GENOMIC DNA]</scope>
    <source>
        <strain evidence="2 3">CIRM-BRFM 2984</strain>
    </source>
</reference>
<name>A0AAW0CX74_9AGAR</name>
<dbReference type="Proteomes" id="UP001362999">
    <property type="component" value="Unassembled WGS sequence"/>
</dbReference>
<feature type="compositionally biased region" description="Low complexity" evidence="1">
    <location>
        <begin position="69"/>
        <end position="83"/>
    </location>
</feature>
<dbReference type="EMBL" id="JAWWNJ010000012">
    <property type="protein sequence ID" value="KAK7043389.1"/>
    <property type="molecule type" value="Genomic_DNA"/>
</dbReference>
<feature type="compositionally biased region" description="Low complexity" evidence="1">
    <location>
        <begin position="91"/>
        <end position="105"/>
    </location>
</feature>
<organism evidence="2 3">
    <name type="scientific">Favolaschia claudopus</name>
    <dbReference type="NCBI Taxonomy" id="2862362"/>
    <lineage>
        <taxon>Eukaryota</taxon>
        <taxon>Fungi</taxon>
        <taxon>Dikarya</taxon>
        <taxon>Basidiomycota</taxon>
        <taxon>Agaricomycotina</taxon>
        <taxon>Agaricomycetes</taxon>
        <taxon>Agaricomycetidae</taxon>
        <taxon>Agaricales</taxon>
        <taxon>Marasmiineae</taxon>
        <taxon>Mycenaceae</taxon>
        <taxon>Favolaschia</taxon>
    </lineage>
</organism>
<comment type="caution">
    <text evidence="2">The sequence shown here is derived from an EMBL/GenBank/DDBJ whole genome shotgun (WGS) entry which is preliminary data.</text>
</comment>
<keyword evidence="3" id="KW-1185">Reference proteome</keyword>
<proteinExistence type="predicted"/>
<evidence type="ECO:0000256" key="1">
    <source>
        <dbReference type="SAM" id="MobiDB-lite"/>
    </source>
</evidence>
<gene>
    <name evidence="2" type="ORF">R3P38DRAFT_2510740</name>
</gene>
<feature type="compositionally biased region" description="Polar residues" evidence="1">
    <location>
        <begin position="10"/>
        <end position="36"/>
    </location>
</feature>
<evidence type="ECO:0000313" key="3">
    <source>
        <dbReference type="Proteomes" id="UP001362999"/>
    </source>
</evidence>
<feature type="region of interest" description="Disordered" evidence="1">
    <location>
        <begin position="1"/>
        <end position="211"/>
    </location>
</feature>
<protein>
    <submittedName>
        <fullName evidence="2">Uncharacterized protein</fullName>
    </submittedName>
</protein>
<dbReference type="AlphaFoldDB" id="A0AAW0CX74"/>
<evidence type="ECO:0000313" key="2">
    <source>
        <dbReference type="EMBL" id="KAK7043389.1"/>
    </source>
</evidence>
<sequence length="567" mass="61806">MPPRLDPVYDSNNPNPTINRATSTRRFSQMATTTEPQDPKKTPTADPSTSSKGKAKVGGASSSLAPIKAAPSRPSSTASSPAPEAHRRLPATNSKASTPTAASAARSIHAPQPKPVPFGTNEQRLPSHMMQTGQRAPLQRALGVASGSRPGSAYVSATSNLGDLAPSPKTDVEGLPSAGPSPTLRSTVSEESDLGPSSLSPTAPEVEPSGESITAALDDRRARFVEQDEPSPEPFFQGMGRVINLYKEPLFAAVARYHGAYDPASSSQEDPLLEFGAISGELENYSSAASAALRDALMRYDRTHVNLDWDGLPDLLSKAMLIDTENATLIPGVDAETNRHYFCLNLKNLTHLAHAVVAVQQILEALTLFLDRDPNTSFVLDPGYSFLYMTEHCEVQVELRYAVSVLQMRLDRANHHILLYFQSIRETLVDESLDERISSVDSTISEVRKEFGSQHPTKELYRLLLRKEYADRAALINREALEEIRVKLGEEPRPRYYKPRTRHSNPTAIPTVREQPIPTQTQGDRQTVPPTWFDPAATRGEVPPFHGVRFTSPTPLLSAVSALPGQG</sequence>